<dbReference type="AlphaFoldDB" id="A0AAV7YGP9"/>
<evidence type="ECO:0000256" key="5">
    <source>
        <dbReference type="ARBA" id="ARBA00022490"/>
    </source>
</evidence>
<dbReference type="GO" id="GO:0005200">
    <property type="term" value="F:structural constituent of cytoskeleton"/>
    <property type="evidence" value="ECO:0007669"/>
    <property type="project" value="InterPro"/>
</dbReference>
<name>A0AAV7YGP9_9EUKA</name>
<comment type="similarity">
    <text evidence="3">Belongs to the tubulin family.</text>
</comment>
<evidence type="ECO:0000256" key="6">
    <source>
        <dbReference type="ARBA" id="ARBA00022701"/>
    </source>
</evidence>
<accession>A0AAV7YGP9</accession>
<dbReference type="Gene3D" id="1.10.287.600">
    <property type="entry name" value="Helix hairpin bin"/>
    <property type="match status" value="1"/>
</dbReference>
<dbReference type="InterPro" id="IPR037103">
    <property type="entry name" value="Tubulin/FtsZ-like_C"/>
</dbReference>
<evidence type="ECO:0000256" key="8">
    <source>
        <dbReference type="ARBA" id="ARBA00022741"/>
    </source>
</evidence>
<evidence type="ECO:0000256" key="7">
    <source>
        <dbReference type="ARBA" id="ARBA00022723"/>
    </source>
</evidence>
<evidence type="ECO:0000256" key="4">
    <source>
        <dbReference type="ARBA" id="ARBA00011747"/>
    </source>
</evidence>
<sequence length="213" mass="25213">MSSGYNSLSVSEVTQQMFDPRNMMAACNPSQGKYLTVSAIFRDRISTKEVDDEMVKIQNKNKENFIEWIPNNIKNSICDVPPIDHKIASTFLGNKTCIQELFKRVGYQFSVMFKRRAFLHWYINEGMDESEFTEAESNMTDLINDYQQYQEASIEDVFGEEDQEYEEEGEYDEEEGECDEEEEGEEGEYDEEEEEEQYEQTWTFREIMEFFTL</sequence>
<dbReference type="InterPro" id="IPR023123">
    <property type="entry name" value="Tubulin_C"/>
</dbReference>
<feature type="region of interest" description="Disordered" evidence="13">
    <location>
        <begin position="160"/>
        <end position="200"/>
    </location>
</feature>
<dbReference type="FunFam" id="1.10.287.600:FF:000013">
    <property type="entry name" value="Tubulin beta chain"/>
    <property type="match status" value="1"/>
</dbReference>
<dbReference type="GO" id="GO:0005525">
    <property type="term" value="F:GTP binding"/>
    <property type="evidence" value="ECO:0007669"/>
    <property type="project" value="UniProtKB-KW"/>
</dbReference>
<keyword evidence="9" id="KW-0460">Magnesium</keyword>
<organism evidence="15 16">
    <name type="scientific">Anaeramoeba flamelloides</name>
    <dbReference type="NCBI Taxonomy" id="1746091"/>
    <lineage>
        <taxon>Eukaryota</taxon>
        <taxon>Metamonada</taxon>
        <taxon>Anaeramoebidae</taxon>
        <taxon>Anaeramoeba</taxon>
    </lineage>
</organism>
<keyword evidence="11" id="KW-0206">Cytoskeleton</keyword>
<evidence type="ECO:0000256" key="2">
    <source>
        <dbReference type="ARBA" id="ARBA00004245"/>
    </source>
</evidence>
<comment type="subunit">
    <text evidence="4">Dimer of alpha and beta chains. A typical microtubule is a hollow water-filled tube with an outer diameter of 25 nm and an inner diameter of 15 nM. Alpha-beta heterodimers associate head-to-tail to form protofilaments running lengthwise along the microtubule wall with the beta-tubulin subunit facing the microtubule plus end conferring a structural polarity. Microtubules usually have 13 protofilaments but different protofilament numbers can be found in some organisms and specialized cells.</text>
</comment>
<dbReference type="InterPro" id="IPR018316">
    <property type="entry name" value="Tubulin/FtsZ_2-layer-sand-dom"/>
</dbReference>
<gene>
    <name evidence="15" type="ORF">M0812_25693</name>
</gene>
<protein>
    <submittedName>
        <fullName evidence="15">Tubulin beta chain</fullName>
    </submittedName>
</protein>
<keyword evidence="10" id="KW-0342">GTP-binding</keyword>
<evidence type="ECO:0000256" key="11">
    <source>
        <dbReference type="ARBA" id="ARBA00023212"/>
    </source>
</evidence>
<evidence type="ECO:0000259" key="14">
    <source>
        <dbReference type="SMART" id="SM00865"/>
    </source>
</evidence>
<dbReference type="SMART" id="SM00865">
    <property type="entry name" value="Tubulin_C"/>
    <property type="match status" value="1"/>
</dbReference>
<dbReference type="FunFam" id="3.30.1330.20:FF:000009">
    <property type="entry name" value="Tubulin beta chain"/>
    <property type="match status" value="1"/>
</dbReference>
<dbReference type="EMBL" id="JANTQA010000060">
    <property type="protein sequence ID" value="KAJ3428061.1"/>
    <property type="molecule type" value="Genomic_DNA"/>
</dbReference>
<evidence type="ECO:0000256" key="12">
    <source>
        <dbReference type="ARBA" id="ARBA00034296"/>
    </source>
</evidence>
<evidence type="ECO:0000256" key="10">
    <source>
        <dbReference type="ARBA" id="ARBA00023134"/>
    </source>
</evidence>
<dbReference type="InterPro" id="IPR000217">
    <property type="entry name" value="Tubulin"/>
</dbReference>
<dbReference type="GO" id="GO:0005874">
    <property type="term" value="C:microtubule"/>
    <property type="evidence" value="ECO:0007669"/>
    <property type="project" value="UniProtKB-KW"/>
</dbReference>
<dbReference type="Pfam" id="PF03953">
    <property type="entry name" value="Tubulin_C"/>
    <property type="match status" value="1"/>
</dbReference>
<keyword evidence="5" id="KW-0963">Cytoplasm</keyword>
<evidence type="ECO:0000256" key="9">
    <source>
        <dbReference type="ARBA" id="ARBA00022842"/>
    </source>
</evidence>
<feature type="domain" description="Tubulin/FtsZ 2-layer sandwich" evidence="14">
    <location>
        <begin position="1"/>
        <end position="107"/>
    </location>
</feature>
<evidence type="ECO:0000313" key="15">
    <source>
        <dbReference type="EMBL" id="KAJ3428061.1"/>
    </source>
</evidence>
<evidence type="ECO:0000256" key="3">
    <source>
        <dbReference type="ARBA" id="ARBA00009636"/>
    </source>
</evidence>
<evidence type="ECO:0000256" key="1">
    <source>
        <dbReference type="ARBA" id="ARBA00001946"/>
    </source>
</evidence>
<evidence type="ECO:0000313" key="16">
    <source>
        <dbReference type="Proteomes" id="UP001146793"/>
    </source>
</evidence>
<keyword evidence="6" id="KW-0493">Microtubule</keyword>
<comment type="subcellular location">
    <subcellularLocation>
        <location evidence="2">Cytoplasm</location>
        <location evidence="2">Cytoskeleton</location>
    </subcellularLocation>
</comment>
<dbReference type="InterPro" id="IPR002453">
    <property type="entry name" value="Beta_tubulin"/>
</dbReference>
<evidence type="ECO:0000256" key="13">
    <source>
        <dbReference type="SAM" id="MobiDB-lite"/>
    </source>
</evidence>
<keyword evidence="7" id="KW-0479">Metal-binding</keyword>
<dbReference type="GO" id="GO:0003924">
    <property type="term" value="F:GTPase activity"/>
    <property type="evidence" value="ECO:0007669"/>
    <property type="project" value="InterPro"/>
</dbReference>
<comment type="cofactor">
    <cofactor evidence="1">
        <name>Mg(2+)</name>
        <dbReference type="ChEBI" id="CHEBI:18420"/>
    </cofactor>
</comment>
<dbReference type="PANTHER" id="PTHR11588">
    <property type="entry name" value="TUBULIN"/>
    <property type="match status" value="1"/>
</dbReference>
<comment type="caution">
    <text evidence="15">The sequence shown here is derived from an EMBL/GenBank/DDBJ whole genome shotgun (WGS) entry which is preliminary data.</text>
</comment>
<reference evidence="15" key="1">
    <citation type="submission" date="2022-08" db="EMBL/GenBank/DDBJ databases">
        <title>Novel sulphate-reducing endosymbionts in the free-living metamonad Anaeramoeba.</title>
        <authorList>
            <person name="Jerlstrom-Hultqvist J."/>
            <person name="Cepicka I."/>
            <person name="Gallot-Lavallee L."/>
            <person name="Salas-Leiva D."/>
            <person name="Curtis B.A."/>
            <person name="Zahonova K."/>
            <person name="Pipaliya S."/>
            <person name="Dacks J."/>
            <person name="Roger A.J."/>
        </authorList>
    </citation>
    <scope>NUCLEOTIDE SEQUENCE</scope>
    <source>
        <strain evidence="15">Busselton2</strain>
    </source>
</reference>
<comment type="function">
    <text evidence="12">Tubulin is the major constituent of microtubules, a cylinder consisting of laterally associated linear protofilaments composed of alpha- and beta-tubulin heterodimers. Microtubules grow by the addition of GTP-tubulin dimers to the microtubule end, where a stabilizing cap forms. Below the cap, tubulin dimers are in GDP-bound state, owing to GTPase activity of alpha-tubulin.</text>
</comment>
<dbReference type="GO" id="GO:0007017">
    <property type="term" value="P:microtubule-based process"/>
    <property type="evidence" value="ECO:0007669"/>
    <property type="project" value="InterPro"/>
</dbReference>
<feature type="compositionally biased region" description="Acidic residues" evidence="13">
    <location>
        <begin position="160"/>
        <end position="198"/>
    </location>
</feature>
<dbReference type="PRINTS" id="PR01163">
    <property type="entry name" value="BETATUBULIN"/>
</dbReference>
<keyword evidence="8" id="KW-0547">Nucleotide-binding</keyword>
<dbReference type="Gene3D" id="3.30.1330.20">
    <property type="entry name" value="Tubulin/FtsZ, C-terminal domain"/>
    <property type="match status" value="1"/>
</dbReference>
<dbReference type="Proteomes" id="UP001146793">
    <property type="component" value="Unassembled WGS sequence"/>
</dbReference>
<proteinExistence type="inferred from homology"/>
<dbReference type="SUPFAM" id="SSF55307">
    <property type="entry name" value="Tubulin C-terminal domain-like"/>
    <property type="match status" value="1"/>
</dbReference>
<dbReference type="InterPro" id="IPR008280">
    <property type="entry name" value="Tub_FtsZ_C"/>
</dbReference>
<dbReference type="GO" id="GO:0046872">
    <property type="term" value="F:metal ion binding"/>
    <property type="evidence" value="ECO:0007669"/>
    <property type="project" value="UniProtKB-KW"/>
</dbReference>